<comment type="caution">
    <text evidence="5">The sequence shown here is derived from an EMBL/GenBank/DDBJ whole genome shotgun (WGS) entry which is preliminary data.</text>
</comment>
<dbReference type="SMART" id="SM00342">
    <property type="entry name" value="HTH_ARAC"/>
    <property type="match status" value="1"/>
</dbReference>
<dbReference type="Pfam" id="PF12833">
    <property type="entry name" value="HTH_18"/>
    <property type="match status" value="1"/>
</dbReference>
<evidence type="ECO:0000256" key="2">
    <source>
        <dbReference type="ARBA" id="ARBA00023125"/>
    </source>
</evidence>
<dbReference type="InterPro" id="IPR018060">
    <property type="entry name" value="HTH_AraC"/>
</dbReference>
<keyword evidence="1" id="KW-0805">Transcription regulation</keyword>
<reference evidence="5 6" key="1">
    <citation type="submission" date="2015-11" db="EMBL/GenBank/DDBJ databases">
        <title>Draft genome sequence of Paramesorhizobium deserti A-3-E, a strain highly resistant to diverse beta-lactam antibiotics.</title>
        <authorList>
            <person name="Lv R."/>
            <person name="Yang X."/>
            <person name="Fang N."/>
            <person name="Guo J."/>
            <person name="Luo X."/>
            <person name="Peng F."/>
            <person name="Yang R."/>
            <person name="Cui Y."/>
            <person name="Fang C."/>
            <person name="Song Y."/>
        </authorList>
    </citation>
    <scope>NUCLEOTIDE SEQUENCE [LARGE SCALE GENOMIC DNA]</scope>
    <source>
        <strain evidence="5 6">A-3-E</strain>
    </source>
</reference>
<evidence type="ECO:0000313" key="5">
    <source>
        <dbReference type="EMBL" id="KXF75787.1"/>
    </source>
</evidence>
<sequence length="301" mass="34187">MANEIGRSLGRFVGLEQPRTLSTRFLQLAEITGTRLRWNEPENEAPVRMERSNGYLLCLQRRYLAEYPYWVNDKPVSAMPLDAGQFLFLDMNEEHASLTRGAVDCVSMYLPHEALRRFHEEHDLPSVGALRTASGVAFNDDIIRNLGECLVPAFERPDRVSQLFADHVALALTTHLSASYAEGPVVLRPVRGGLAQWQERRAKEMLLANLDGNIGLGELARACGLSRSHFAREFKTTVGMPPLRWLLVQRIERAKDLLMNPSLPIDQIALHFGFTDQSHFTRAFHKVEGVTPGTWRRIRRF</sequence>
<feature type="domain" description="HTH araC/xylS-type" evidence="4">
    <location>
        <begin position="200"/>
        <end position="298"/>
    </location>
</feature>
<dbReference type="GO" id="GO:0003700">
    <property type="term" value="F:DNA-binding transcription factor activity"/>
    <property type="evidence" value="ECO:0007669"/>
    <property type="project" value="InterPro"/>
</dbReference>
<evidence type="ECO:0000313" key="6">
    <source>
        <dbReference type="Proteomes" id="UP000070107"/>
    </source>
</evidence>
<dbReference type="RefSeq" id="WP_068884038.1">
    <property type="nucleotide sequence ID" value="NZ_LNTU01000037.1"/>
</dbReference>
<dbReference type="PANTHER" id="PTHR46796">
    <property type="entry name" value="HTH-TYPE TRANSCRIPTIONAL ACTIVATOR RHAS-RELATED"/>
    <property type="match status" value="1"/>
</dbReference>
<dbReference type="Proteomes" id="UP000070107">
    <property type="component" value="Unassembled WGS sequence"/>
</dbReference>
<keyword evidence="6" id="KW-1185">Reference proteome</keyword>
<dbReference type="InterPro" id="IPR009057">
    <property type="entry name" value="Homeodomain-like_sf"/>
</dbReference>
<dbReference type="GO" id="GO:0043565">
    <property type="term" value="F:sequence-specific DNA binding"/>
    <property type="evidence" value="ECO:0007669"/>
    <property type="project" value="InterPro"/>
</dbReference>
<evidence type="ECO:0000259" key="4">
    <source>
        <dbReference type="PROSITE" id="PS01124"/>
    </source>
</evidence>
<dbReference type="InterPro" id="IPR050204">
    <property type="entry name" value="AraC_XylS_family_regulators"/>
</dbReference>
<dbReference type="PRINTS" id="PR00032">
    <property type="entry name" value="HTHARAC"/>
</dbReference>
<name>A0A135HRI2_9HYPH</name>
<keyword evidence="3" id="KW-0804">Transcription</keyword>
<keyword evidence="2" id="KW-0238">DNA-binding</keyword>
<evidence type="ECO:0000256" key="3">
    <source>
        <dbReference type="ARBA" id="ARBA00023163"/>
    </source>
</evidence>
<dbReference type="PROSITE" id="PS01124">
    <property type="entry name" value="HTH_ARAC_FAMILY_2"/>
    <property type="match status" value="1"/>
</dbReference>
<dbReference type="SUPFAM" id="SSF46689">
    <property type="entry name" value="Homeodomain-like"/>
    <property type="match status" value="2"/>
</dbReference>
<proteinExistence type="predicted"/>
<dbReference type="PANTHER" id="PTHR46796:SF14">
    <property type="entry name" value="TRANSCRIPTIONAL REGULATORY PROTEIN"/>
    <property type="match status" value="1"/>
</dbReference>
<protein>
    <submittedName>
        <fullName evidence="5">Transcriptional regulator</fullName>
    </submittedName>
</protein>
<accession>A0A135HRI2</accession>
<dbReference type="InterPro" id="IPR020449">
    <property type="entry name" value="Tscrpt_reg_AraC-type_HTH"/>
</dbReference>
<dbReference type="Gene3D" id="1.10.10.60">
    <property type="entry name" value="Homeodomain-like"/>
    <property type="match status" value="2"/>
</dbReference>
<evidence type="ECO:0000256" key="1">
    <source>
        <dbReference type="ARBA" id="ARBA00023015"/>
    </source>
</evidence>
<dbReference type="EMBL" id="LNTU01000037">
    <property type="protein sequence ID" value="KXF75787.1"/>
    <property type="molecule type" value="Genomic_DNA"/>
</dbReference>
<dbReference type="AlphaFoldDB" id="A0A135HRI2"/>
<dbReference type="STRING" id="1494590.ATN84_17630"/>
<dbReference type="OrthoDB" id="9806208at2"/>
<gene>
    <name evidence="5" type="ORF">ATN84_17630</name>
</gene>
<organism evidence="5 6">
    <name type="scientific">Paramesorhizobium deserti</name>
    <dbReference type="NCBI Taxonomy" id="1494590"/>
    <lineage>
        <taxon>Bacteria</taxon>
        <taxon>Pseudomonadati</taxon>
        <taxon>Pseudomonadota</taxon>
        <taxon>Alphaproteobacteria</taxon>
        <taxon>Hyphomicrobiales</taxon>
        <taxon>Phyllobacteriaceae</taxon>
        <taxon>Paramesorhizobium</taxon>
    </lineage>
</organism>